<keyword evidence="2" id="KW-1185">Reference proteome</keyword>
<name>A0ABS9V0L1_9BACT</name>
<organism evidence="1 2">
    <name type="scientific">Belliella filtrata</name>
    <dbReference type="NCBI Taxonomy" id="2923435"/>
    <lineage>
        <taxon>Bacteria</taxon>
        <taxon>Pseudomonadati</taxon>
        <taxon>Bacteroidota</taxon>
        <taxon>Cytophagia</taxon>
        <taxon>Cytophagales</taxon>
        <taxon>Cyclobacteriaceae</taxon>
        <taxon>Belliella</taxon>
    </lineage>
</organism>
<protein>
    <submittedName>
        <fullName evidence="1">Uncharacterized protein</fullName>
    </submittedName>
</protein>
<dbReference type="EMBL" id="JAKZGP010000026">
    <property type="protein sequence ID" value="MCH7409937.1"/>
    <property type="molecule type" value="Genomic_DNA"/>
</dbReference>
<proteinExistence type="predicted"/>
<accession>A0ABS9V0L1</accession>
<evidence type="ECO:0000313" key="2">
    <source>
        <dbReference type="Proteomes" id="UP001165489"/>
    </source>
</evidence>
<sequence length="227" mass="26939">MKKKSKLTIQFIYGKDLEKIGKSVDGFPLYVRVIYRRIVTVFISRVGLWYSLENTGNVDSIRLFKDKRDELVLKETKFINQLRDYFEDYLNISFDPRVLVRSGIDNLCFNNVLSYLDKMIITHYVEGVLLKKSSDSIKLLEKAGPLLVMSFLRNVNVELLEEILRIRNNRETFEYYKIIKYLGLEDLNILEFRLLETKSGKEFKKLKEWFDPTFDEEVLKLVSDYSK</sequence>
<comment type="caution">
    <text evidence="1">The sequence shown here is derived from an EMBL/GenBank/DDBJ whole genome shotgun (WGS) entry which is preliminary data.</text>
</comment>
<evidence type="ECO:0000313" key="1">
    <source>
        <dbReference type="EMBL" id="MCH7409937.1"/>
    </source>
</evidence>
<dbReference type="RefSeq" id="WP_241348307.1">
    <property type="nucleotide sequence ID" value="NZ_JAKZGP010000026.1"/>
</dbReference>
<dbReference type="Proteomes" id="UP001165489">
    <property type="component" value="Unassembled WGS sequence"/>
</dbReference>
<gene>
    <name evidence="1" type="ORF">MM239_11075</name>
</gene>
<reference evidence="1" key="1">
    <citation type="submission" date="2022-03" db="EMBL/GenBank/DDBJ databases">
        <title>De novo assembled genomes of Belliella spp. (Cyclobacteriaceae) strains.</title>
        <authorList>
            <person name="Szabo A."/>
            <person name="Korponai K."/>
            <person name="Felfoldi T."/>
        </authorList>
    </citation>
    <scope>NUCLEOTIDE SEQUENCE</scope>
    <source>
        <strain evidence="1">DSM 111904</strain>
    </source>
</reference>